<gene>
    <name evidence="1" type="ORF">AAL_08038</name>
</gene>
<dbReference type="AlphaFoldDB" id="A0A166N9A5"/>
<name>A0A166N9A5_9HYPO</name>
<accession>A0A166N9A5</accession>
<dbReference type="InterPro" id="IPR023214">
    <property type="entry name" value="HAD_sf"/>
</dbReference>
<keyword evidence="2" id="KW-1185">Reference proteome</keyword>
<dbReference type="Gene3D" id="3.40.50.1000">
    <property type="entry name" value="HAD superfamily/HAD-like"/>
    <property type="match status" value="1"/>
</dbReference>
<sequence>MQANYLQRKTISIDCDTIDWTDVLQLARNLPAQHGACIYFEDSGDKPIYSDHAEKIVDIREKTAISNKDNMGAYVLPSAEMLKSKAADYLDMAHHPDGHVCEDFSSRLVGPMLGNGIPFLADKITGEHFTIQTARRLKTHHGNVGAVLADIGSKTFAQLAQYNIPFHDIHFGKPYADVYIDDLAVNANLDTIQEVGWLPDEPEDEASGVEAEKKVGMVAARDFNTIQIVNDRVVKSSRRDNILGELFFYSHMPAHVRPWSAAPASPFADAPPVSPALHKQFDKHLSSANVGAEGPVAGLLFERIRVFLAELLGKATPAHVIHGDPVFSNAILSPKETSVKFTDVRCWLGDVLTAAGDVNYDLAKVLQSLCGYGHILLLSETSVQGLVDVAEGRAPVLPEPDAALLATLREHLFDFVRQT</sequence>
<proteinExistence type="predicted"/>
<dbReference type="EMBL" id="AZGY01000029">
    <property type="protein sequence ID" value="KZZ88480.1"/>
    <property type="molecule type" value="Genomic_DNA"/>
</dbReference>
<dbReference type="Proteomes" id="UP000078544">
    <property type="component" value="Unassembled WGS sequence"/>
</dbReference>
<evidence type="ECO:0000313" key="2">
    <source>
        <dbReference type="Proteomes" id="UP000078544"/>
    </source>
</evidence>
<evidence type="ECO:0000313" key="1">
    <source>
        <dbReference type="EMBL" id="KZZ88480.1"/>
    </source>
</evidence>
<dbReference type="OrthoDB" id="10259470at2759"/>
<comment type="caution">
    <text evidence="1">The sequence shown here is derived from an EMBL/GenBank/DDBJ whole genome shotgun (WGS) entry which is preliminary data.</text>
</comment>
<protein>
    <submittedName>
        <fullName evidence="1">Protein phosphatase 2A A subunit (ISS)</fullName>
    </submittedName>
</protein>
<organism evidence="1 2">
    <name type="scientific">Moelleriella libera RCEF 2490</name>
    <dbReference type="NCBI Taxonomy" id="1081109"/>
    <lineage>
        <taxon>Eukaryota</taxon>
        <taxon>Fungi</taxon>
        <taxon>Dikarya</taxon>
        <taxon>Ascomycota</taxon>
        <taxon>Pezizomycotina</taxon>
        <taxon>Sordariomycetes</taxon>
        <taxon>Hypocreomycetidae</taxon>
        <taxon>Hypocreales</taxon>
        <taxon>Clavicipitaceae</taxon>
        <taxon>Moelleriella</taxon>
    </lineage>
</organism>
<reference evidence="1 2" key="1">
    <citation type="journal article" date="2016" name="Genome Biol. Evol.">
        <title>Divergent and convergent evolution of fungal pathogenicity.</title>
        <authorList>
            <person name="Shang Y."/>
            <person name="Xiao G."/>
            <person name="Zheng P."/>
            <person name="Cen K."/>
            <person name="Zhan S."/>
            <person name="Wang C."/>
        </authorList>
    </citation>
    <scope>NUCLEOTIDE SEQUENCE [LARGE SCALE GENOMIC DNA]</scope>
    <source>
        <strain evidence="1 2">RCEF 2490</strain>
    </source>
</reference>